<reference evidence="1 2" key="1">
    <citation type="submission" date="2023-09" db="EMBL/GenBank/DDBJ databases">
        <authorList>
            <person name="Wang M."/>
        </authorList>
    </citation>
    <scope>NUCLEOTIDE SEQUENCE [LARGE SCALE GENOMIC DNA]</scope>
    <source>
        <strain evidence="1">GT-2023</strain>
        <tissue evidence="1">Liver</tissue>
    </source>
</reference>
<evidence type="ECO:0000313" key="2">
    <source>
        <dbReference type="Proteomes" id="UP001558613"/>
    </source>
</evidence>
<organism evidence="1 2">
    <name type="scientific">Cirrhinus molitorella</name>
    <name type="common">mud carp</name>
    <dbReference type="NCBI Taxonomy" id="172907"/>
    <lineage>
        <taxon>Eukaryota</taxon>
        <taxon>Metazoa</taxon>
        <taxon>Chordata</taxon>
        <taxon>Craniata</taxon>
        <taxon>Vertebrata</taxon>
        <taxon>Euteleostomi</taxon>
        <taxon>Actinopterygii</taxon>
        <taxon>Neopterygii</taxon>
        <taxon>Teleostei</taxon>
        <taxon>Ostariophysi</taxon>
        <taxon>Cypriniformes</taxon>
        <taxon>Cyprinidae</taxon>
        <taxon>Labeoninae</taxon>
        <taxon>Labeonini</taxon>
        <taxon>Cirrhinus</taxon>
    </lineage>
</organism>
<dbReference type="Proteomes" id="UP001558613">
    <property type="component" value="Unassembled WGS sequence"/>
</dbReference>
<comment type="caution">
    <text evidence="1">The sequence shown here is derived from an EMBL/GenBank/DDBJ whole genome shotgun (WGS) entry which is preliminary data.</text>
</comment>
<keyword evidence="2" id="KW-1185">Reference proteome</keyword>
<gene>
    <name evidence="1" type="ORF">QQF64_029608</name>
</gene>
<proteinExistence type="predicted"/>
<sequence>MSKVYPLSTGCLSMSVEQQELSHSCQVSRGSCVEIHLVCISFCVLARSEQSACLMHVEAPCAALRMISQNGSQEMSLTAVYSPCCNRNPQMRTNSKSCLRLF</sequence>
<protein>
    <submittedName>
        <fullName evidence="1">Uncharacterized protein</fullName>
    </submittedName>
</protein>
<name>A0ABR3N149_9TELE</name>
<evidence type="ECO:0000313" key="1">
    <source>
        <dbReference type="EMBL" id="KAL1270592.1"/>
    </source>
</evidence>
<dbReference type="EMBL" id="JAYMGO010000007">
    <property type="protein sequence ID" value="KAL1270592.1"/>
    <property type="molecule type" value="Genomic_DNA"/>
</dbReference>
<accession>A0ABR3N149</accession>